<dbReference type="EMBL" id="JAFREP010000019">
    <property type="protein sequence ID" value="MBO1320758.1"/>
    <property type="molecule type" value="Genomic_DNA"/>
</dbReference>
<gene>
    <name evidence="5" type="ORF">J3U88_19925</name>
</gene>
<name>A0A8J7U5S2_9BACT</name>
<dbReference type="GO" id="GO:0034440">
    <property type="term" value="P:lipid oxidation"/>
    <property type="evidence" value="ECO:0007669"/>
    <property type="project" value="InterPro"/>
</dbReference>
<feature type="domain" description="Lipoxygenase" evidence="4">
    <location>
        <begin position="13"/>
        <end position="571"/>
    </location>
</feature>
<evidence type="ECO:0000256" key="2">
    <source>
        <dbReference type="ARBA" id="ARBA00023002"/>
    </source>
</evidence>
<dbReference type="RefSeq" id="WP_207860710.1">
    <property type="nucleotide sequence ID" value="NZ_JAFREP010000019.1"/>
</dbReference>
<dbReference type="AlphaFoldDB" id="A0A8J7U5S2"/>
<dbReference type="GO" id="GO:0046872">
    <property type="term" value="F:metal ion binding"/>
    <property type="evidence" value="ECO:0007669"/>
    <property type="project" value="UniProtKB-KW"/>
</dbReference>
<dbReference type="Proteomes" id="UP000664417">
    <property type="component" value="Unassembled WGS sequence"/>
</dbReference>
<dbReference type="PANTHER" id="PTHR11771">
    <property type="entry name" value="LIPOXYGENASE"/>
    <property type="match status" value="1"/>
</dbReference>
<keyword evidence="2" id="KW-0560">Oxidoreductase</keyword>
<sequence length="571" mass="63321">MYTVSLSSPQDPPSLPQKETPENQEKRKQALVEAQAEYVLSADNPHKIPLLQLPIPSQEAFSNHYNAERYMATLPMVNNEAVVSPGLQPFPASFTGLWDFDQLYKEIPKPLVHGGWMTDELFGEQRLSGVNPGVLRGVKSFSELPACLKGPLTERLADPVSALIQAGGLYMVDYTETLKDIPNGALGPVPKFLPRPIGVFGWYGEGAKRKDPGGKNGRLLPVAILVDISDSDYKLFTPEDGERWTLAKMCFNIADANVHEMSSHLGIAHFAQEAFGAITPRHLAANHPLRILLAPHLRFLVFNNEEGIQRLINKGGPVDKLLASTLAGSIEIARTAAANWSVMESFSENLAARGVNDDKALPHYPFRDDGLLIWKAISTFVENYLGLYYLTDDDVAGDYELQAWAQQLASSDLDGGRVKDMPSPISRADLFKVVANIIFTCSAGHSSVNYPQNPYLGFAPSAALSGWQDYRAFLANEHTTEAEQLDFMLKFLPPQQISLAQIGITYALSAYHFDQLGDYGDQFSDPMARHQLYRFNQDLNTIEQKIEVRNQSRVVPYTFLLPKEILNSPSI</sequence>
<dbReference type="Gene3D" id="3.10.450.60">
    <property type="match status" value="1"/>
</dbReference>
<dbReference type="GO" id="GO:0016702">
    <property type="term" value="F:oxidoreductase activity, acting on single donors with incorporation of molecular oxygen, incorporation of two atoms of oxygen"/>
    <property type="evidence" value="ECO:0007669"/>
    <property type="project" value="InterPro"/>
</dbReference>
<evidence type="ECO:0000313" key="5">
    <source>
        <dbReference type="EMBL" id="MBO1320758.1"/>
    </source>
</evidence>
<dbReference type="InterPro" id="IPR036226">
    <property type="entry name" value="LipOase_C_sf"/>
</dbReference>
<organism evidence="5 6">
    <name type="scientific">Acanthopleuribacter pedis</name>
    <dbReference type="NCBI Taxonomy" id="442870"/>
    <lineage>
        <taxon>Bacteria</taxon>
        <taxon>Pseudomonadati</taxon>
        <taxon>Acidobacteriota</taxon>
        <taxon>Holophagae</taxon>
        <taxon>Acanthopleuribacterales</taxon>
        <taxon>Acanthopleuribacteraceae</taxon>
        <taxon>Acanthopleuribacter</taxon>
    </lineage>
</organism>
<dbReference type="Pfam" id="PF00305">
    <property type="entry name" value="Lipoxygenase"/>
    <property type="match status" value="1"/>
</dbReference>
<evidence type="ECO:0000256" key="3">
    <source>
        <dbReference type="SAM" id="MobiDB-lite"/>
    </source>
</evidence>
<feature type="compositionally biased region" description="Basic and acidic residues" evidence="3">
    <location>
        <begin position="19"/>
        <end position="29"/>
    </location>
</feature>
<comment type="caution">
    <text evidence="5">The sequence shown here is derived from an EMBL/GenBank/DDBJ whole genome shotgun (WGS) entry which is preliminary data.</text>
</comment>
<dbReference type="InterPro" id="IPR000907">
    <property type="entry name" value="LipOase"/>
</dbReference>
<dbReference type="Gene3D" id="1.20.245.10">
    <property type="entry name" value="Lipoxygenase-1, Domain 5"/>
    <property type="match status" value="1"/>
</dbReference>
<dbReference type="PROSITE" id="PS51393">
    <property type="entry name" value="LIPOXYGENASE_3"/>
    <property type="match status" value="1"/>
</dbReference>
<keyword evidence="1" id="KW-0479">Metal-binding</keyword>
<evidence type="ECO:0000259" key="4">
    <source>
        <dbReference type="PROSITE" id="PS51393"/>
    </source>
</evidence>
<evidence type="ECO:0000313" key="6">
    <source>
        <dbReference type="Proteomes" id="UP000664417"/>
    </source>
</evidence>
<proteinExistence type="predicted"/>
<accession>A0A8J7U5S2</accession>
<dbReference type="SUPFAM" id="SSF48484">
    <property type="entry name" value="Lipoxigenase"/>
    <property type="match status" value="1"/>
</dbReference>
<dbReference type="InterPro" id="IPR013819">
    <property type="entry name" value="LipOase_C"/>
</dbReference>
<keyword evidence="6" id="KW-1185">Reference proteome</keyword>
<feature type="region of interest" description="Disordered" evidence="3">
    <location>
        <begin position="1"/>
        <end position="29"/>
    </location>
</feature>
<reference evidence="5" key="1">
    <citation type="submission" date="2021-03" db="EMBL/GenBank/DDBJ databases">
        <authorList>
            <person name="Wang G."/>
        </authorList>
    </citation>
    <scope>NUCLEOTIDE SEQUENCE</scope>
    <source>
        <strain evidence="5">KCTC 12899</strain>
    </source>
</reference>
<evidence type="ECO:0000256" key="1">
    <source>
        <dbReference type="ARBA" id="ARBA00022723"/>
    </source>
</evidence>
<dbReference type="PRINTS" id="PR00087">
    <property type="entry name" value="LIPOXYGENASE"/>
</dbReference>
<protein>
    <recommendedName>
        <fullName evidence="4">Lipoxygenase domain-containing protein</fullName>
    </recommendedName>
</protein>